<dbReference type="InterPro" id="IPR011990">
    <property type="entry name" value="TPR-like_helical_dom_sf"/>
</dbReference>
<dbReference type="RefSeq" id="WP_062370766.1">
    <property type="nucleotide sequence ID" value="NZ_CP007140.1"/>
</dbReference>
<dbReference type="Proteomes" id="UP000062043">
    <property type="component" value="Chromosome"/>
</dbReference>
<dbReference type="STRING" id="1432656.X802_02710"/>
<keyword evidence="2" id="KW-1185">Reference proteome</keyword>
<dbReference type="KEGG" id="tgy:X802_02710"/>
<organism evidence="1 2">
    <name type="scientific">Thermococcus guaymasensis DSM 11113</name>
    <dbReference type="NCBI Taxonomy" id="1432656"/>
    <lineage>
        <taxon>Archaea</taxon>
        <taxon>Methanobacteriati</taxon>
        <taxon>Methanobacteriota</taxon>
        <taxon>Thermococci</taxon>
        <taxon>Thermococcales</taxon>
        <taxon>Thermococcaceae</taxon>
        <taxon>Thermococcus</taxon>
    </lineage>
</organism>
<evidence type="ECO:0000313" key="2">
    <source>
        <dbReference type="Proteomes" id="UP000062043"/>
    </source>
</evidence>
<reference evidence="1 2" key="1">
    <citation type="submission" date="2014-01" db="EMBL/GenBank/DDBJ databases">
        <title>Genome sequencing of Thermococcus guaymasensis.</title>
        <authorList>
            <person name="Zhang X."/>
            <person name="Alvare G."/>
            <person name="Fristensky B."/>
            <person name="Chen L."/>
            <person name="Suen T."/>
            <person name="Chen Q."/>
            <person name="Ma K."/>
        </authorList>
    </citation>
    <scope>NUCLEOTIDE SEQUENCE [LARGE SCALE GENOMIC DNA]</scope>
    <source>
        <strain evidence="1 2">DSM 11113</strain>
    </source>
</reference>
<dbReference type="PATRIC" id="fig|1432656.3.peg.526"/>
<name>A0A0X1KIX3_9EURY</name>
<dbReference type="GeneID" id="27134567"/>
<dbReference type="OrthoDB" id="100801at2157"/>
<gene>
    <name evidence="1" type="ORF">X802_02710</name>
</gene>
<sequence length="439" mass="49239">MQTDAQTRIGEEVLKIAETIPDPYVRTLTLGRLGYVLRKSEPHLSTEAFKLAVSSLDLIDDPVLILKAMISLARFLRMAGKENLSESMLHRAYEGALLLKGKIKDSLLVEIIRESILAGKGRDSILYATDIKDEALRNRVLLEIVKKLVQEGDLQKARTVLKVFTKEPEKSQAAVEVIRGHLKREEFASVLSLIPSIENAYWLETILEETAKALRKAEVPKETYKKFVEAAKELSERLGRDFLGAFLTGLVDSGEVETAAEILNSVADNRKAIATHLSKLLLDKPRELHSFLKALRLEPEGFDGLAKEILDALLERKPSSNYREVVEFIGRNTENERVLVKVTTYLAKIGDFDTAEEFGGAIDDPYLRSLAFGAVALEKLRKGDIDGAIDAARNVQDVEWESWLMGEILVKIVEGSLGEHPEKELERRAELHMRRREGS</sequence>
<accession>A0A0X1KIX3</accession>
<evidence type="ECO:0000313" key="1">
    <source>
        <dbReference type="EMBL" id="AJC71206.1"/>
    </source>
</evidence>
<dbReference type="Gene3D" id="1.25.40.10">
    <property type="entry name" value="Tetratricopeptide repeat domain"/>
    <property type="match status" value="2"/>
</dbReference>
<dbReference type="EMBL" id="CP007140">
    <property type="protein sequence ID" value="AJC71206.1"/>
    <property type="molecule type" value="Genomic_DNA"/>
</dbReference>
<protein>
    <submittedName>
        <fullName evidence="1">Uncharacterized protein</fullName>
    </submittedName>
</protein>
<proteinExistence type="predicted"/>
<dbReference type="AlphaFoldDB" id="A0A0X1KIX3"/>